<dbReference type="CDD" id="cd00156">
    <property type="entry name" value="REC"/>
    <property type="match status" value="1"/>
</dbReference>
<dbReference type="RefSeq" id="WP_268609569.1">
    <property type="nucleotide sequence ID" value="NZ_CP113797.1"/>
</dbReference>
<evidence type="ECO:0000259" key="9">
    <source>
        <dbReference type="PROSITE" id="PS51755"/>
    </source>
</evidence>
<dbReference type="Gene3D" id="3.40.50.2300">
    <property type="match status" value="3"/>
</dbReference>
<evidence type="ECO:0000313" key="11">
    <source>
        <dbReference type="Proteomes" id="UP001163152"/>
    </source>
</evidence>
<dbReference type="Proteomes" id="UP001163152">
    <property type="component" value="Chromosome"/>
</dbReference>
<dbReference type="Pfam" id="PF01627">
    <property type="entry name" value="Hpt"/>
    <property type="match status" value="1"/>
</dbReference>
<dbReference type="GO" id="GO:0000976">
    <property type="term" value="F:transcription cis-regulatory region binding"/>
    <property type="evidence" value="ECO:0007669"/>
    <property type="project" value="TreeGrafter"/>
</dbReference>
<dbReference type="Gene3D" id="6.10.250.690">
    <property type="match status" value="1"/>
</dbReference>
<feature type="domain" description="OmpR/PhoB-type" evidence="9">
    <location>
        <begin position="124"/>
        <end position="223"/>
    </location>
</feature>
<evidence type="ECO:0000256" key="6">
    <source>
        <dbReference type="PROSITE-ProRule" id="PRU00169"/>
    </source>
</evidence>
<comment type="caution">
    <text evidence="6">Lacks conserved residue(s) required for the propagation of feature annotation.</text>
</comment>
<dbReference type="EMBL" id="CP113797">
    <property type="protein sequence ID" value="WAL59771.1"/>
    <property type="molecule type" value="Genomic_DNA"/>
</dbReference>
<keyword evidence="4 7" id="KW-0238">DNA-binding</keyword>
<dbReference type="Gene3D" id="1.20.120.160">
    <property type="entry name" value="HPT domain"/>
    <property type="match status" value="1"/>
</dbReference>
<dbReference type="InterPro" id="IPR001867">
    <property type="entry name" value="OmpR/PhoB-type_DNA-bd"/>
</dbReference>
<dbReference type="PROSITE" id="PS51755">
    <property type="entry name" value="OMPR_PHOB"/>
    <property type="match status" value="1"/>
</dbReference>
<feature type="domain" description="Response regulatory" evidence="8">
    <location>
        <begin position="376"/>
        <end position="514"/>
    </location>
</feature>
<evidence type="ECO:0000256" key="2">
    <source>
        <dbReference type="ARBA" id="ARBA00023012"/>
    </source>
</evidence>
<keyword evidence="5" id="KW-0804">Transcription</keyword>
<dbReference type="PROSITE" id="PS50110">
    <property type="entry name" value="RESPONSE_REGULATORY"/>
    <property type="match status" value="3"/>
</dbReference>
<dbReference type="SUPFAM" id="SSF52172">
    <property type="entry name" value="CheY-like"/>
    <property type="match status" value="3"/>
</dbReference>
<feature type="modified residue" description="4-aspartylphosphate" evidence="6">
    <location>
        <position position="51"/>
    </location>
</feature>
<dbReference type="SUPFAM" id="SSF47226">
    <property type="entry name" value="Histidine-containing phosphotransfer domain, HPT domain"/>
    <property type="match status" value="1"/>
</dbReference>
<name>A0A9E8ZJR3_9CYAN</name>
<dbReference type="CDD" id="cd00383">
    <property type="entry name" value="trans_reg_C"/>
    <property type="match status" value="1"/>
</dbReference>
<keyword evidence="3" id="KW-0805">Transcription regulation</keyword>
<dbReference type="InterPro" id="IPR001789">
    <property type="entry name" value="Sig_transdc_resp-reg_receiver"/>
</dbReference>
<dbReference type="GO" id="GO:0005829">
    <property type="term" value="C:cytosol"/>
    <property type="evidence" value="ECO:0007669"/>
    <property type="project" value="TreeGrafter"/>
</dbReference>
<reference evidence="10" key="1">
    <citation type="submission" date="2022-12" db="EMBL/GenBank/DDBJ databases">
        <title>Polyphasic identification of a Novel Hot-Spring Cyanobacterium Ocullathermofonsia sinensis gen nov. sp. nov. and Genomic Insights on its Adaptations to the Thermal Habitat.</title>
        <authorList>
            <person name="Daroch M."/>
            <person name="Tang J."/>
            <person name="Jiang Y."/>
        </authorList>
    </citation>
    <scope>NUCLEOTIDE SEQUENCE</scope>
    <source>
        <strain evidence="10">PKUAC-SCTA174</strain>
    </source>
</reference>
<dbReference type="InterPro" id="IPR039420">
    <property type="entry name" value="WalR-like"/>
</dbReference>
<dbReference type="Pfam" id="PF00486">
    <property type="entry name" value="Trans_reg_C"/>
    <property type="match status" value="1"/>
</dbReference>
<dbReference type="KEGG" id="tsin:OXH18_21760"/>
<accession>A0A9E8ZJR3</accession>
<dbReference type="InterPro" id="IPR036388">
    <property type="entry name" value="WH-like_DNA-bd_sf"/>
</dbReference>
<dbReference type="PANTHER" id="PTHR48111:SF15">
    <property type="entry name" value="OMPR SUBFAMILY"/>
    <property type="match status" value="1"/>
</dbReference>
<keyword evidence="11" id="KW-1185">Reference proteome</keyword>
<gene>
    <name evidence="10" type="ORF">OXH18_21760</name>
</gene>
<dbReference type="Gene3D" id="1.10.10.10">
    <property type="entry name" value="Winged helix-like DNA-binding domain superfamily/Winged helix DNA-binding domain"/>
    <property type="match status" value="1"/>
</dbReference>
<dbReference type="GO" id="GO:0000156">
    <property type="term" value="F:phosphorelay response regulator activity"/>
    <property type="evidence" value="ECO:0007669"/>
    <property type="project" value="TreeGrafter"/>
</dbReference>
<evidence type="ECO:0000256" key="5">
    <source>
        <dbReference type="ARBA" id="ARBA00023163"/>
    </source>
</evidence>
<dbReference type="InterPro" id="IPR011006">
    <property type="entry name" value="CheY-like_superfamily"/>
</dbReference>
<feature type="modified residue" description="4-aspartylphosphate" evidence="6">
    <location>
        <position position="571"/>
    </location>
</feature>
<dbReference type="GO" id="GO:0032993">
    <property type="term" value="C:protein-DNA complex"/>
    <property type="evidence" value="ECO:0007669"/>
    <property type="project" value="TreeGrafter"/>
</dbReference>
<organism evidence="10 11">
    <name type="scientific">Thermocoleostomius sinensis A174</name>
    <dbReference type="NCBI Taxonomy" id="2016057"/>
    <lineage>
        <taxon>Bacteria</taxon>
        <taxon>Bacillati</taxon>
        <taxon>Cyanobacteriota</taxon>
        <taxon>Cyanophyceae</taxon>
        <taxon>Oculatellales</taxon>
        <taxon>Oculatellaceae</taxon>
        <taxon>Thermocoleostomius</taxon>
    </lineage>
</organism>
<dbReference type="SMART" id="SM00862">
    <property type="entry name" value="Trans_reg_C"/>
    <property type="match status" value="1"/>
</dbReference>
<dbReference type="InterPro" id="IPR036641">
    <property type="entry name" value="HPT_dom_sf"/>
</dbReference>
<dbReference type="FunFam" id="3.40.50.2300:FF:000002">
    <property type="entry name" value="DNA-binding response regulator PhoP"/>
    <property type="match status" value="1"/>
</dbReference>
<keyword evidence="1 6" id="KW-0597">Phosphoprotein</keyword>
<keyword evidence="2" id="KW-0902">Two-component regulatory system</keyword>
<protein>
    <submittedName>
        <fullName evidence="10">Response regulator</fullName>
    </submittedName>
</protein>
<evidence type="ECO:0000256" key="7">
    <source>
        <dbReference type="PROSITE-ProRule" id="PRU01091"/>
    </source>
</evidence>
<dbReference type="SMART" id="SM00448">
    <property type="entry name" value="REC"/>
    <property type="match status" value="2"/>
</dbReference>
<dbReference type="InterPro" id="IPR008207">
    <property type="entry name" value="Sig_transdc_His_kin_Hpt_dom"/>
</dbReference>
<feature type="domain" description="Response regulatory" evidence="8">
    <location>
        <begin position="522"/>
        <end position="638"/>
    </location>
</feature>
<evidence type="ECO:0000259" key="8">
    <source>
        <dbReference type="PROSITE" id="PS50110"/>
    </source>
</evidence>
<evidence type="ECO:0000256" key="4">
    <source>
        <dbReference type="ARBA" id="ARBA00023125"/>
    </source>
</evidence>
<evidence type="ECO:0000256" key="1">
    <source>
        <dbReference type="ARBA" id="ARBA00022553"/>
    </source>
</evidence>
<evidence type="ECO:0000256" key="3">
    <source>
        <dbReference type="ARBA" id="ARBA00023015"/>
    </source>
</evidence>
<feature type="domain" description="Response regulatory" evidence="8">
    <location>
        <begin position="2"/>
        <end position="116"/>
    </location>
</feature>
<dbReference type="Pfam" id="PF00072">
    <property type="entry name" value="Response_reg"/>
    <property type="match status" value="2"/>
</dbReference>
<dbReference type="PANTHER" id="PTHR48111">
    <property type="entry name" value="REGULATOR OF RPOS"/>
    <property type="match status" value="1"/>
</dbReference>
<proteinExistence type="predicted"/>
<sequence>MRLLLVEDDDSIAKALEKVLNDEHYVVDIANDGQMGWQLVEAFTYDLIVLDVVLPKLDGIQFCRQLRSHHYQTPVLLLTAQRSSAQRVIGLDAGADDYVIKPFEMEELLARIRVLLRRGATPVLTILEWENLRLNPNTREVTYQGHPLYLTPKEYRILELFLRKQHYVFSRNDILESLWTINETPSEDTVTAHIKGLRQKLRQAGAASDLIETVYGVGYRLKPLDAIKAEVTPPSTASTATYSLTVKKTPHTEEKSSIQQQTKAALAEVWQKSRKQNTDRLAVLKQASRALLENTLTDRLQQQAQLAAHKLAGALGVFGFIEGSRLAADIEQQFANEQAINTTNKQKIVNLIHQLEQELQDSSPHPCLPISYQAPILLLVDHEPALAAQVIEFAKTQNLTIHLTSTIEELKVVQVTALKNYKLQYLEDSHINHFNSTLQLPDVILLNLTFKEMTPSCLKALTEVIHQPPPMPVLVCTANNCLANRVKAAELGAYAFLHQPTVKQTIEMIKLIRSRLRKLSGNILIVDDDPQVLSSLRTLLEPWGLTLTTLEQPPQFWDTLEACSPDLLVLDVEMPEFNGIDLCRVVRHTPAWQRLPILFLTVHTDPQIEHQAFTAGANDFINKSLAQSELLTRILGQLERSYLQQTLMTMETNELRPQGIEKASP</sequence>
<feature type="DNA-binding region" description="OmpR/PhoB-type" evidence="7">
    <location>
        <begin position="124"/>
        <end position="223"/>
    </location>
</feature>
<dbReference type="AlphaFoldDB" id="A0A9E8ZJR3"/>
<dbReference type="GO" id="GO:0006355">
    <property type="term" value="P:regulation of DNA-templated transcription"/>
    <property type="evidence" value="ECO:0007669"/>
    <property type="project" value="InterPro"/>
</dbReference>
<evidence type="ECO:0000313" key="10">
    <source>
        <dbReference type="EMBL" id="WAL59771.1"/>
    </source>
</evidence>